<keyword evidence="2" id="KW-1133">Transmembrane helix</keyword>
<dbReference type="Proteomes" id="UP000315700">
    <property type="component" value="Chromosome"/>
</dbReference>
<keyword evidence="2" id="KW-0472">Membrane</keyword>
<feature type="region of interest" description="Disordered" evidence="1">
    <location>
        <begin position="46"/>
        <end position="106"/>
    </location>
</feature>
<keyword evidence="2" id="KW-0812">Transmembrane</keyword>
<gene>
    <name evidence="3" type="ORF">Pan44_32570</name>
</gene>
<evidence type="ECO:0000313" key="4">
    <source>
        <dbReference type="Proteomes" id="UP000315700"/>
    </source>
</evidence>
<organism evidence="3 4">
    <name type="scientific">Caulifigura coniformis</name>
    <dbReference type="NCBI Taxonomy" id="2527983"/>
    <lineage>
        <taxon>Bacteria</taxon>
        <taxon>Pseudomonadati</taxon>
        <taxon>Planctomycetota</taxon>
        <taxon>Planctomycetia</taxon>
        <taxon>Planctomycetales</taxon>
        <taxon>Planctomycetaceae</taxon>
        <taxon>Caulifigura</taxon>
    </lineage>
</organism>
<reference evidence="3 4" key="1">
    <citation type="submission" date="2019-02" db="EMBL/GenBank/DDBJ databases">
        <title>Deep-cultivation of Planctomycetes and their phenomic and genomic characterization uncovers novel biology.</title>
        <authorList>
            <person name="Wiegand S."/>
            <person name="Jogler M."/>
            <person name="Boedeker C."/>
            <person name="Pinto D."/>
            <person name="Vollmers J."/>
            <person name="Rivas-Marin E."/>
            <person name="Kohn T."/>
            <person name="Peeters S.H."/>
            <person name="Heuer A."/>
            <person name="Rast P."/>
            <person name="Oberbeckmann S."/>
            <person name="Bunk B."/>
            <person name="Jeske O."/>
            <person name="Meyerdierks A."/>
            <person name="Storesund J.E."/>
            <person name="Kallscheuer N."/>
            <person name="Luecker S."/>
            <person name="Lage O.M."/>
            <person name="Pohl T."/>
            <person name="Merkel B.J."/>
            <person name="Hornburger P."/>
            <person name="Mueller R.-W."/>
            <person name="Bruemmer F."/>
            <person name="Labrenz M."/>
            <person name="Spormann A.M."/>
            <person name="Op den Camp H."/>
            <person name="Overmann J."/>
            <person name="Amann R."/>
            <person name="Jetten M.S.M."/>
            <person name="Mascher T."/>
            <person name="Medema M.H."/>
            <person name="Devos D.P."/>
            <person name="Kaster A.-K."/>
            <person name="Ovreas L."/>
            <person name="Rohde M."/>
            <person name="Galperin M.Y."/>
            <person name="Jogler C."/>
        </authorList>
    </citation>
    <scope>NUCLEOTIDE SEQUENCE [LARGE SCALE GENOMIC DNA]</scope>
    <source>
        <strain evidence="3 4">Pan44</strain>
    </source>
</reference>
<feature type="transmembrane region" description="Helical" evidence="2">
    <location>
        <begin position="994"/>
        <end position="1012"/>
    </location>
</feature>
<protein>
    <submittedName>
        <fullName evidence="3">Uncharacterized protein</fullName>
    </submittedName>
</protein>
<feature type="region of interest" description="Disordered" evidence="1">
    <location>
        <begin position="1"/>
        <end position="21"/>
    </location>
</feature>
<dbReference type="KEGG" id="ccos:Pan44_32570"/>
<evidence type="ECO:0000256" key="1">
    <source>
        <dbReference type="SAM" id="MobiDB-lite"/>
    </source>
</evidence>
<feature type="transmembrane region" description="Helical" evidence="2">
    <location>
        <begin position="1019"/>
        <end position="1036"/>
    </location>
</feature>
<dbReference type="EMBL" id="CP036271">
    <property type="protein sequence ID" value="QDT55215.1"/>
    <property type="molecule type" value="Genomic_DNA"/>
</dbReference>
<feature type="compositionally biased region" description="Polar residues" evidence="1">
    <location>
        <begin position="7"/>
        <end position="17"/>
    </location>
</feature>
<dbReference type="AlphaFoldDB" id="A0A517SGF2"/>
<dbReference type="InParanoid" id="A0A517SGF2"/>
<feature type="region of interest" description="Disordered" evidence="1">
    <location>
        <begin position="1065"/>
        <end position="1109"/>
    </location>
</feature>
<evidence type="ECO:0000256" key="2">
    <source>
        <dbReference type="SAM" id="Phobius"/>
    </source>
</evidence>
<feature type="compositionally biased region" description="Pro residues" evidence="1">
    <location>
        <begin position="95"/>
        <end position="106"/>
    </location>
</feature>
<proteinExistence type="predicted"/>
<name>A0A517SGF2_9PLAN</name>
<evidence type="ECO:0000313" key="3">
    <source>
        <dbReference type="EMBL" id="QDT55215.1"/>
    </source>
</evidence>
<sequence>MTGRDPQPTTRQRSNRASGPHFPDRLVCSLLLVLFLAWSSVLSAQESAPVRTGASAPAGGSVGGMGSGASAVLDDRKNAAADPGQAPDVPLDVEPLPPPPSIPTPAPVPPPVADIAAPPYHVSEVAIDGVMNGDRADLTVRINIEVNRAGGWFDVPLRLGQAHIYRQKSSGVGSRLPGQPALQDDGLHWRFFGQGQHTLEFELGVPVRSTPSGRQMQLSLPVMPPLFEAQVRLRIPGGNYIVRSSNREAALRTEFDAAKNETVVTGGSPAGRLELSWQDRNLRPPADGVASTTYTLRRRGAGWEMDAQQTLIRMESPSNEILIRIPEGFEFNDVTGPLLEDREEVPGRPGWFRLNFVEGVSDRIELRWKLERPLGATQPLLSLSGFEIESVRTHDGRIRILPAQGLQLFPQQSSLRYVERVEDIPPVGEPPAMLTYAFSASDWRLTLELRPIEPLFACRPRVDLNIREDLATLTAAFDVHEEAGEVTRMVVDVSALEAAGWMPAIGPRLASSGATMTRSGSEVTFEWASTSSGPKFAELRYERSLKGAEFNFLVPPPVPAATWTEPAVVTVRAADPLRIDVRAATPTSEPQVESAVPSENSRLIGAFRQAVASEPLAVHGSVEARTISATANVYVEAVETRRMTVEQQVMLDVRYGRMDALRLNVPPEFPVTPGAERLAFQVWVDGREVTDLEWTSGSLRVPFARPRIGLIRVSIRYALPRTPEQAGMTVPVVLTPDVKFHELTMEASPAARTGINVADSNWKEIVTSSDRRRWSADPQAESAAITFESGRPLVQERAVISAAFIRTELTPGGVHRTVASYEIDRSGDTLTITLPPSATSQGLTINGLPAETLPTPSGTPGNVVTMKVPPAAGDGATRLRVAYDVMPQGGSGAIGRVRVAFPQFVAGTYIDQLIWKIDLPETDVLFCSPPGMSRLFEWQRVGLFWRRVLSPAYLATLKDAGFEADGTQTGVEGYAYRQIGAPASLVIWTIDRSLVILIGAGVTLVLGFAFWTIRSLQNVVVLLFLAFLISVAGLWFPEAIQVLLQPALVGVVMAMAATAVDGRTRRRRYRSPARESSIQPAVRTPAPKVNDPLRSTILRPTGSDHGVPR</sequence>
<feature type="transmembrane region" description="Helical" evidence="2">
    <location>
        <begin position="1042"/>
        <end position="1060"/>
    </location>
</feature>
<keyword evidence="4" id="KW-1185">Reference proteome</keyword>
<accession>A0A517SGF2</accession>